<name>A0A679K742_9HYPH</name>
<proteinExistence type="predicted"/>
<keyword evidence="2" id="KW-0808">Transferase</keyword>
<organism evidence="2">
    <name type="scientific">Methylobacterium bullatum</name>
    <dbReference type="NCBI Taxonomy" id="570505"/>
    <lineage>
        <taxon>Bacteria</taxon>
        <taxon>Pseudomonadati</taxon>
        <taxon>Pseudomonadota</taxon>
        <taxon>Alphaproteobacteria</taxon>
        <taxon>Hyphomicrobiales</taxon>
        <taxon>Methylobacteriaceae</taxon>
        <taxon>Methylobacterium</taxon>
    </lineage>
</organism>
<dbReference type="Pfam" id="PF06754">
    <property type="entry name" value="PhnG"/>
    <property type="match status" value="1"/>
</dbReference>
<dbReference type="InterPro" id="IPR009609">
    <property type="entry name" value="Phosphonate_metab_PhnG"/>
</dbReference>
<evidence type="ECO:0000313" key="2">
    <source>
        <dbReference type="EMBL" id="CAA2144217.1"/>
    </source>
</evidence>
<protein>
    <submittedName>
        <fullName evidence="2">Alpha-D-ribose 1-methylphosphonate 5-triphosphate synthase subunit PhnG</fullName>
        <ecNumber evidence="2">2.7.8.37</ecNumber>
    </submittedName>
</protein>
<accession>A0A679K742</accession>
<dbReference type="GO" id="GO:0015716">
    <property type="term" value="P:organic phosphonate transport"/>
    <property type="evidence" value="ECO:0007669"/>
    <property type="project" value="InterPro"/>
</dbReference>
<feature type="region of interest" description="Disordered" evidence="1">
    <location>
        <begin position="1"/>
        <end position="29"/>
    </location>
</feature>
<reference evidence="2" key="1">
    <citation type="submission" date="2019-12" db="EMBL/GenBank/DDBJ databases">
        <authorList>
            <person name="Cremers G."/>
        </authorList>
    </citation>
    <scope>NUCLEOTIDE SEQUENCE</scope>
    <source>
        <strain evidence="2">Mbul2</strain>
    </source>
</reference>
<gene>
    <name evidence="2" type="primary">phnG</name>
    <name evidence="2" type="ORF">MBLL_03335</name>
</gene>
<dbReference type="GO" id="GO:0061693">
    <property type="term" value="F:alpha-D-ribose 1-methylphosphonate 5-triphosphate synthase activity"/>
    <property type="evidence" value="ECO:0007669"/>
    <property type="project" value="UniProtKB-EC"/>
</dbReference>
<sequence length="159" mass="16862">MPSASQTPPEPGMPDPAARRHAMERAGQASPAELLAALVQAGITPEAEDLRPAETGLVMVRGRIGGDGRPFNAGEATVTRAAVRLPGGETGFAYHLGRDRDRARLAAILDAHWQRPETRPVLDAALAVIAARRAEAARQAARKVAATRVNFFTLARGED</sequence>
<dbReference type="AlphaFoldDB" id="A0A679K742"/>
<evidence type="ECO:0000256" key="1">
    <source>
        <dbReference type="SAM" id="MobiDB-lite"/>
    </source>
</evidence>
<dbReference type="EC" id="2.7.8.37" evidence="2"/>
<dbReference type="GO" id="GO:0019634">
    <property type="term" value="P:organic phosphonate metabolic process"/>
    <property type="evidence" value="ECO:0007669"/>
    <property type="project" value="InterPro"/>
</dbReference>
<dbReference type="NCBIfam" id="TIGR03293">
    <property type="entry name" value="PhnG_redo"/>
    <property type="match status" value="1"/>
</dbReference>
<dbReference type="EMBL" id="LR743511">
    <property type="protein sequence ID" value="CAA2144217.1"/>
    <property type="molecule type" value="Genomic_DNA"/>
</dbReference>